<evidence type="ECO:0000256" key="1">
    <source>
        <dbReference type="ARBA" id="ARBA00005336"/>
    </source>
</evidence>
<dbReference type="Proteomes" id="UP001056384">
    <property type="component" value="Chromosome 11"/>
</dbReference>
<dbReference type="PANTHER" id="PTHR30480:SF14">
    <property type="entry name" value="HYDROLASE, PUTATIVE (AFU_ORTHOLOGUE AFUA_4G13770)-RELATED"/>
    <property type="match status" value="1"/>
</dbReference>
<gene>
    <name evidence="7" type="ORF">Slin15195_G115600</name>
</gene>
<keyword evidence="2 7" id="KW-0378">Hydrolase</keyword>
<evidence type="ECO:0000256" key="5">
    <source>
        <dbReference type="SAM" id="SignalP"/>
    </source>
</evidence>
<dbReference type="Gene3D" id="3.20.20.300">
    <property type="entry name" value="Glycoside hydrolase, family 3, N-terminal domain"/>
    <property type="match status" value="1"/>
</dbReference>
<dbReference type="SUPFAM" id="SSF51445">
    <property type="entry name" value="(Trans)glycosidases"/>
    <property type="match status" value="1"/>
</dbReference>
<dbReference type="GO" id="GO:0004553">
    <property type="term" value="F:hydrolase activity, hydrolyzing O-glycosyl compounds"/>
    <property type="evidence" value="ECO:0007669"/>
    <property type="project" value="InterPro"/>
</dbReference>
<evidence type="ECO:0000313" key="8">
    <source>
        <dbReference type="Proteomes" id="UP001056384"/>
    </source>
</evidence>
<dbReference type="GO" id="GO:0005975">
    <property type="term" value="P:carbohydrate metabolic process"/>
    <property type="evidence" value="ECO:0007669"/>
    <property type="project" value="InterPro"/>
</dbReference>
<reference evidence="7" key="1">
    <citation type="submission" date="2022-06" db="EMBL/GenBank/DDBJ databases">
        <title>Complete genome sequences of two strains of the flax pathogen Septoria linicola.</title>
        <authorList>
            <person name="Lapalu N."/>
            <person name="Simon A."/>
            <person name="Demenou B."/>
            <person name="Paumier D."/>
            <person name="Guillot M.-P."/>
            <person name="Gout L."/>
            <person name="Valade R."/>
        </authorList>
    </citation>
    <scope>NUCLEOTIDE SEQUENCE</scope>
    <source>
        <strain evidence="7">SE15195</strain>
    </source>
</reference>
<feature type="chain" id="PRO_5040287007" evidence="5">
    <location>
        <begin position="21"/>
        <end position="355"/>
    </location>
</feature>
<evidence type="ECO:0000256" key="4">
    <source>
        <dbReference type="ARBA" id="ARBA00023295"/>
    </source>
</evidence>
<dbReference type="GO" id="GO:0009254">
    <property type="term" value="P:peptidoglycan turnover"/>
    <property type="evidence" value="ECO:0007669"/>
    <property type="project" value="TreeGrafter"/>
</dbReference>
<dbReference type="InterPro" id="IPR050226">
    <property type="entry name" value="NagZ_Beta-hexosaminidase"/>
</dbReference>
<dbReference type="PANTHER" id="PTHR30480">
    <property type="entry name" value="BETA-HEXOSAMINIDASE-RELATED"/>
    <property type="match status" value="1"/>
</dbReference>
<evidence type="ECO:0000256" key="2">
    <source>
        <dbReference type="ARBA" id="ARBA00022801"/>
    </source>
</evidence>
<keyword evidence="3" id="KW-0325">Glycoprotein</keyword>
<dbReference type="InterPro" id="IPR036962">
    <property type="entry name" value="Glyco_hydro_3_N_sf"/>
</dbReference>
<accession>A0A9Q9B8C3</accession>
<keyword evidence="5" id="KW-0732">Signal</keyword>
<feature type="domain" description="Glycoside hydrolase family 3 N-terminal" evidence="6">
    <location>
        <begin position="48"/>
        <end position="350"/>
    </location>
</feature>
<evidence type="ECO:0000259" key="6">
    <source>
        <dbReference type="Pfam" id="PF00933"/>
    </source>
</evidence>
<dbReference type="Pfam" id="PF00933">
    <property type="entry name" value="Glyco_hydro_3"/>
    <property type="match status" value="1"/>
</dbReference>
<sequence length="355" mass="38055">MRFFQGVSAIILTCIAQATADLDDIAVGHHIIWSYPGPSIPQALFDATKAGKVGGVIFYSENIDKAEDLPGQISSLQDAYRESAGYDGYPLLLVTDQEGGQVNRLPGGPAQSAKAIGASRDVVGAAREAGANVADVFAQYGINADLAPVLDVHRQEGDFTDREQRSFSSDPSKVAEASGQWIEALQQRGFPATAKHFPGLGAAAAEENTDVRHVTINVSADELRHVDMLPYSTAIQSGVKMIMMSWAIYPALDDGHPAGLSRKIVQEELRQRLSFQGVTMTDALEAGSLKPFGDTGQLAVRACQAGMDIVLASVRQVGQGEEAHAAIVLALREGTIDRREFEAATRRIIELRRGL</sequence>
<organism evidence="7 8">
    <name type="scientific">Septoria linicola</name>
    <dbReference type="NCBI Taxonomy" id="215465"/>
    <lineage>
        <taxon>Eukaryota</taxon>
        <taxon>Fungi</taxon>
        <taxon>Dikarya</taxon>
        <taxon>Ascomycota</taxon>
        <taxon>Pezizomycotina</taxon>
        <taxon>Dothideomycetes</taxon>
        <taxon>Dothideomycetidae</taxon>
        <taxon>Mycosphaerellales</taxon>
        <taxon>Mycosphaerellaceae</taxon>
        <taxon>Septoria</taxon>
    </lineage>
</organism>
<proteinExistence type="inferred from homology"/>
<dbReference type="OrthoDB" id="416222at2759"/>
<dbReference type="AlphaFoldDB" id="A0A9Q9B8C3"/>
<dbReference type="EMBL" id="CP099428">
    <property type="protein sequence ID" value="USW58241.1"/>
    <property type="molecule type" value="Genomic_DNA"/>
</dbReference>
<feature type="signal peptide" evidence="5">
    <location>
        <begin position="1"/>
        <end position="20"/>
    </location>
</feature>
<dbReference type="InterPro" id="IPR017853">
    <property type="entry name" value="GH"/>
</dbReference>
<protein>
    <submittedName>
        <fullName evidence="7">Glycoside hydrolase, family 3, glycoside hydrolase superfamily</fullName>
    </submittedName>
</protein>
<evidence type="ECO:0000256" key="3">
    <source>
        <dbReference type="ARBA" id="ARBA00023180"/>
    </source>
</evidence>
<evidence type="ECO:0000313" key="7">
    <source>
        <dbReference type="EMBL" id="USW58241.1"/>
    </source>
</evidence>
<name>A0A9Q9B8C3_9PEZI</name>
<comment type="similarity">
    <text evidence="1">Belongs to the glycosyl hydrolase 3 family.</text>
</comment>
<keyword evidence="8" id="KW-1185">Reference proteome</keyword>
<keyword evidence="4" id="KW-0326">Glycosidase</keyword>
<dbReference type="InterPro" id="IPR001764">
    <property type="entry name" value="Glyco_hydro_3_N"/>
</dbReference>